<keyword evidence="4" id="KW-1185">Reference proteome</keyword>
<feature type="region of interest" description="Disordered" evidence="1">
    <location>
        <begin position="789"/>
        <end position="842"/>
    </location>
</feature>
<feature type="compositionally biased region" description="Basic and acidic residues" evidence="1">
    <location>
        <begin position="805"/>
        <end position="815"/>
    </location>
</feature>
<proteinExistence type="predicted"/>
<evidence type="ECO:0008006" key="5">
    <source>
        <dbReference type="Google" id="ProtNLM"/>
    </source>
</evidence>
<protein>
    <recommendedName>
        <fullName evidence="5">Peptidase A1 domain-containing protein</fullName>
    </recommendedName>
</protein>
<dbReference type="Proteomes" id="UP000041254">
    <property type="component" value="Unassembled WGS sequence"/>
</dbReference>
<feature type="compositionally biased region" description="Basic residues" evidence="1">
    <location>
        <begin position="791"/>
        <end position="804"/>
    </location>
</feature>
<feature type="compositionally biased region" description="Basic residues" evidence="1">
    <location>
        <begin position="824"/>
        <end position="833"/>
    </location>
</feature>
<dbReference type="InParanoid" id="A0A0G4EWN6"/>
<name>A0A0G4EWN6_VITBC</name>
<evidence type="ECO:0000256" key="1">
    <source>
        <dbReference type="SAM" id="MobiDB-lite"/>
    </source>
</evidence>
<accession>A0A0G4EWN6</accession>
<dbReference type="AlphaFoldDB" id="A0A0G4EWN6"/>
<evidence type="ECO:0000256" key="2">
    <source>
        <dbReference type="SAM" id="SignalP"/>
    </source>
</evidence>
<dbReference type="PhylomeDB" id="A0A0G4EWN6"/>
<dbReference type="EMBL" id="CDMY01000335">
    <property type="protein sequence ID" value="CEM02771.1"/>
    <property type="molecule type" value="Genomic_DNA"/>
</dbReference>
<feature type="region of interest" description="Disordered" evidence="1">
    <location>
        <begin position="56"/>
        <end position="84"/>
    </location>
</feature>
<reference evidence="3 4" key="1">
    <citation type="submission" date="2014-11" db="EMBL/GenBank/DDBJ databases">
        <authorList>
            <person name="Zhu J."/>
            <person name="Qi W."/>
            <person name="Song R."/>
        </authorList>
    </citation>
    <scope>NUCLEOTIDE SEQUENCE [LARGE SCALE GENOMIC DNA]</scope>
</reference>
<keyword evidence="2" id="KW-0732">Signal</keyword>
<feature type="signal peptide" evidence="2">
    <location>
        <begin position="1"/>
        <end position="19"/>
    </location>
</feature>
<organism evidence="3 4">
    <name type="scientific">Vitrella brassicaformis (strain CCMP3155)</name>
    <dbReference type="NCBI Taxonomy" id="1169540"/>
    <lineage>
        <taxon>Eukaryota</taxon>
        <taxon>Sar</taxon>
        <taxon>Alveolata</taxon>
        <taxon>Colpodellida</taxon>
        <taxon>Vitrellaceae</taxon>
        <taxon>Vitrella</taxon>
    </lineage>
</organism>
<evidence type="ECO:0000313" key="3">
    <source>
        <dbReference type="EMBL" id="CEM02771.1"/>
    </source>
</evidence>
<feature type="chain" id="PRO_5005187739" description="Peptidase A1 domain-containing protein" evidence="2">
    <location>
        <begin position="20"/>
        <end position="888"/>
    </location>
</feature>
<dbReference type="VEuPathDB" id="CryptoDB:Vbra_13777"/>
<evidence type="ECO:0000313" key="4">
    <source>
        <dbReference type="Proteomes" id="UP000041254"/>
    </source>
</evidence>
<gene>
    <name evidence="3" type="ORF">Vbra_13777</name>
</gene>
<sequence length="888" mass="96339">MMQTALLLACWWVPLPIRAHKGARIPSVKRVPHNATEARARRSIDLTQLAEHLGLELDKDEPAGEGEHHPKDKNKTGRDSDRHDGWTLFKDELKVAPIRGTENVLPKPSPGPVAIVSSLDLESSIRMFGILATPASPAGAVGPKSILTATNTGLVLQTPKHGKLIAAERPREFFLPVIVGDGRKSPLDVRGELEEVAIFFSPVAHYDTGSSRFLVGYLLNQCEQVFAISRTSSPKSFTTKDWAFARFPIDDREPSTIFESAIEAFRPPVNRTITSQVLSQVLATVFGFGDDSGECNPTFFLSHNTLGVSPTLIGFAYNAFASFDSSVLLGSRSIFSNVDEVSEFEAFFSAGEASPSDILTPGIAAEPGPIGLDDLDDKAIEIVDTAASIALAPYVQAPEDTEVLLGSSGNELFASFDTSGDEQDEPSLLQTSAADLAGSFLHSFTNRGPASGGVGFNTPLNGVFTPITAFSLETFYNNNNIARQGSFERIADPNQTFGLENSAATDFDAFDGVQALFVLKQLLLGSLQSGVVILGPDTYFPSVQFDEPDEETAGSQLGGFQINLGDDILESCRQTAKLVVCAWTGFRTIKDASLDKRRQQAFVAYAQLDVFTLFSRAFDALVIPPPQKSLTPIVVPSRLTRAILPPKGWDFSYPSVAATPQGDVLIGFQAFDRAGFPSAAYVFKPADCPDFDTPVIYKAGEAPYFRPVQQDEKTDKPRVSSWGFGSSTVNDPLDLQCLWTLQPYAKVPGLLTNGAFFPPGFGNWGLAWAKVCVPPGAFVTRRRLKREEAVRRRRQLKRAANKRNKSSEKRGKGEEAGGAANTATRKRRRKVVKRSVGSAGPPPLDSDEWLAAQFARLLGGENGRLGLQAVLGSKRVGQIEEFLQRKTM</sequence>